<evidence type="ECO:0000313" key="2">
    <source>
        <dbReference type="EMBL" id="ACN34484.1"/>
    </source>
</evidence>
<dbReference type="EMBL" id="BT067587">
    <property type="protein sequence ID" value="ACN34484.1"/>
    <property type="molecule type" value="mRNA"/>
</dbReference>
<sequence>MEATTTTTIPGGGGEKERIRKSAIKEEEKRLTFGRVASVPRKKRVLVLVGEEGQRAVGRVERGGSLRAHGTRMRRDPKLKGHAVPPSNFINFYSKRTL</sequence>
<feature type="compositionally biased region" description="Basic and acidic residues" evidence="1">
    <location>
        <begin position="14"/>
        <end position="23"/>
    </location>
</feature>
<organism evidence="2">
    <name type="scientific">Zea mays</name>
    <name type="common">Maize</name>
    <dbReference type="NCBI Taxonomy" id="4577"/>
    <lineage>
        <taxon>Eukaryota</taxon>
        <taxon>Viridiplantae</taxon>
        <taxon>Streptophyta</taxon>
        <taxon>Embryophyta</taxon>
        <taxon>Tracheophyta</taxon>
        <taxon>Spermatophyta</taxon>
        <taxon>Magnoliopsida</taxon>
        <taxon>Liliopsida</taxon>
        <taxon>Poales</taxon>
        <taxon>Poaceae</taxon>
        <taxon>PACMAD clade</taxon>
        <taxon>Panicoideae</taxon>
        <taxon>Andropogonodae</taxon>
        <taxon>Andropogoneae</taxon>
        <taxon>Tripsacinae</taxon>
        <taxon>Zea</taxon>
    </lineage>
</organism>
<protein>
    <submittedName>
        <fullName evidence="2">Uncharacterized protein</fullName>
    </submittedName>
</protein>
<feature type="region of interest" description="Disordered" evidence="1">
    <location>
        <begin position="62"/>
        <end position="82"/>
    </location>
</feature>
<dbReference type="AlphaFoldDB" id="C0PH18"/>
<reference evidence="2" key="1">
    <citation type="journal article" date="2009" name="PLoS Genet.">
        <title>Sequencing, mapping, and analysis of 27,455 maize full-length cDNAs.</title>
        <authorList>
            <person name="Soderlund C."/>
            <person name="Descour A."/>
            <person name="Kudrna D."/>
            <person name="Bomhoff M."/>
            <person name="Boyd L."/>
            <person name="Currie J."/>
            <person name="Angelova A."/>
            <person name="Collura K."/>
            <person name="Wissotski M."/>
            <person name="Ashley E."/>
            <person name="Morrow D."/>
            <person name="Fernandes J."/>
            <person name="Walbot V."/>
            <person name="Yu Y."/>
        </authorList>
    </citation>
    <scope>NUCLEOTIDE SEQUENCE</scope>
    <source>
        <strain evidence="2">B73</strain>
    </source>
</reference>
<evidence type="ECO:0000256" key="1">
    <source>
        <dbReference type="SAM" id="MobiDB-lite"/>
    </source>
</evidence>
<accession>C0PH18</accession>
<feature type="region of interest" description="Disordered" evidence="1">
    <location>
        <begin position="1"/>
        <end position="23"/>
    </location>
</feature>
<name>C0PH18_MAIZE</name>
<proteinExistence type="evidence at transcript level"/>